<evidence type="ECO:0000313" key="3">
    <source>
        <dbReference type="Proteomes" id="UP000077521"/>
    </source>
</evidence>
<comment type="caution">
    <text evidence="2">The sequence shown here is derived from an EMBL/GenBank/DDBJ whole genome shotgun (WGS) entry which is preliminary data.</text>
</comment>
<proteinExistence type="predicted"/>
<sequence>MQLVPGRSSPDDEALEDPLFPLHEAGDEIVDEEEYIQPQHQSAPEPPTDDEGFEEPEPQHLQPAPEPPLDDDEFEELYDVDFEVADIDLEAVPPQDPVEDDEEEFEIVGVKRKGCFKRGTCSSSTDLHPMFKKKKEEEW</sequence>
<dbReference type="EMBL" id="LWDF02000909">
    <property type="protein sequence ID" value="KAE8241441.1"/>
    <property type="molecule type" value="Genomic_DNA"/>
</dbReference>
<feature type="region of interest" description="Disordered" evidence="1">
    <location>
        <begin position="1"/>
        <end position="72"/>
    </location>
</feature>
<reference evidence="2" key="2">
    <citation type="journal article" date="2019" name="IMA Fungus">
        <title>Genome sequencing and comparison of five Tilletia species to identify candidate genes for the detection of regulated species infecting wheat.</title>
        <authorList>
            <person name="Nguyen H.D.T."/>
            <person name="Sultana T."/>
            <person name="Kesanakurti P."/>
            <person name="Hambleton S."/>
        </authorList>
    </citation>
    <scope>NUCLEOTIDE SEQUENCE</scope>
    <source>
        <strain evidence="2">DAOMC 236416</strain>
    </source>
</reference>
<protein>
    <submittedName>
        <fullName evidence="2">Uncharacterized protein</fullName>
    </submittedName>
</protein>
<organism evidence="2 3">
    <name type="scientific">Tilletia indica</name>
    <dbReference type="NCBI Taxonomy" id="43049"/>
    <lineage>
        <taxon>Eukaryota</taxon>
        <taxon>Fungi</taxon>
        <taxon>Dikarya</taxon>
        <taxon>Basidiomycota</taxon>
        <taxon>Ustilaginomycotina</taxon>
        <taxon>Exobasidiomycetes</taxon>
        <taxon>Tilletiales</taxon>
        <taxon>Tilletiaceae</taxon>
        <taxon>Tilletia</taxon>
    </lineage>
</organism>
<feature type="compositionally biased region" description="Acidic residues" evidence="1">
    <location>
        <begin position="47"/>
        <end position="56"/>
    </location>
</feature>
<gene>
    <name evidence="2" type="ORF">A4X13_0g7416</name>
</gene>
<evidence type="ECO:0000256" key="1">
    <source>
        <dbReference type="SAM" id="MobiDB-lite"/>
    </source>
</evidence>
<keyword evidence="3" id="KW-1185">Reference proteome</keyword>
<accession>A0A177T532</accession>
<name>A0A177T532_9BASI</name>
<dbReference type="AlphaFoldDB" id="A0A177T532"/>
<dbReference type="Proteomes" id="UP000077521">
    <property type="component" value="Unassembled WGS sequence"/>
</dbReference>
<evidence type="ECO:0000313" key="2">
    <source>
        <dbReference type="EMBL" id="KAE8241441.1"/>
    </source>
</evidence>
<reference evidence="2" key="1">
    <citation type="submission" date="2016-04" db="EMBL/GenBank/DDBJ databases">
        <authorList>
            <person name="Nguyen H.D."/>
            <person name="Samba Siva P."/>
            <person name="Cullis J."/>
            <person name="Levesque C.A."/>
            <person name="Hambleton S."/>
        </authorList>
    </citation>
    <scope>NUCLEOTIDE SEQUENCE</scope>
    <source>
        <strain evidence="2">DAOMC 236416</strain>
    </source>
</reference>
<feature type="region of interest" description="Disordered" evidence="1">
    <location>
        <begin position="120"/>
        <end position="139"/>
    </location>
</feature>